<dbReference type="PANTHER" id="PTHR40841">
    <property type="entry name" value="SIDEROPHORE TRIACETYLFUSARININE C ESTERASE"/>
    <property type="match status" value="1"/>
</dbReference>
<comment type="caution">
    <text evidence="3">The sequence shown here is derived from an EMBL/GenBank/DDBJ whole genome shotgun (WGS) entry which is preliminary data.</text>
</comment>
<dbReference type="PANTHER" id="PTHR40841:SF2">
    <property type="entry name" value="SIDEROPHORE-DEGRADING ESTERASE (EUROFUNG)"/>
    <property type="match status" value="1"/>
</dbReference>
<comment type="similarity">
    <text evidence="1">Belongs to the esterase D family.</text>
</comment>
<dbReference type="SUPFAM" id="SSF53474">
    <property type="entry name" value="alpha/beta-Hydrolases"/>
    <property type="match status" value="1"/>
</dbReference>
<dbReference type="Gene3D" id="3.40.50.1820">
    <property type="entry name" value="alpha/beta hydrolase"/>
    <property type="match status" value="1"/>
</dbReference>
<evidence type="ECO:0000256" key="1">
    <source>
        <dbReference type="ARBA" id="ARBA00005622"/>
    </source>
</evidence>
<dbReference type="Pfam" id="PF00756">
    <property type="entry name" value="Esterase"/>
    <property type="match status" value="1"/>
</dbReference>
<name>A0A5S5C8P2_9BACL</name>
<accession>A0A5S5C8P2</accession>
<proteinExistence type="inferred from homology"/>
<dbReference type="AlphaFoldDB" id="A0A5S5C8P2"/>
<evidence type="ECO:0008006" key="5">
    <source>
        <dbReference type="Google" id="ProtNLM"/>
    </source>
</evidence>
<dbReference type="EMBL" id="VNHS01000005">
    <property type="protein sequence ID" value="TYP74700.1"/>
    <property type="molecule type" value="Genomic_DNA"/>
</dbReference>
<dbReference type="OrthoDB" id="9784036at2"/>
<dbReference type="GO" id="GO:0016788">
    <property type="term" value="F:hydrolase activity, acting on ester bonds"/>
    <property type="evidence" value="ECO:0007669"/>
    <property type="project" value="TreeGrafter"/>
</dbReference>
<gene>
    <name evidence="3" type="ORF">BCM02_105244</name>
</gene>
<dbReference type="InterPro" id="IPR052558">
    <property type="entry name" value="Siderophore_Hydrolase_D"/>
</dbReference>
<evidence type="ECO:0000313" key="4">
    <source>
        <dbReference type="Proteomes" id="UP000323257"/>
    </source>
</evidence>
<dbReference type="Proteomes" id="UP000323257">
    <property type="component" value="Unassembled WGS sequence"/>
</dbReference>
<dbReference type="InterPro" id="IPR000801">
    <property type="entry name" value="Esterase-like"/>
</dbReference>
<evidence type="ECO:0000313" key="3">
    <source>
        <dbReference type="EMBL" id="TYP74700.1"/>
    </source>
</evidence>
<keyword evidence="2" id="KW-0378">Hydrolase</keyword>
<evidence type="ECO:0000256" key="2">
    <source>
        <dbReference type="ARBA" id="ARBA00022801"/>
    </source>
</evidence>
<sequence>MRTRVKIPYAPERCFECGFRSANGLAYRIMVAAPADEPPASGYGVVYALDGDALFGTLAEAVKLQTRKPKGFDPIVVVGIGYPSREPFDMERRCRDFTMPASGGTLPERPDGRPWPPHGGADDFLDFLERELLPAINEEWPIDKNRQAIVGHSLGGLFTLHALLARPHLFSHVIAGSPSVWWADNEVIRELDAFSEAWQGERTLRLLLAIGENELPDMLEGTNEVERRVSLLQDKGVFLERVTFADEEHVSVLPSTLSRIPRFLSSEASQEQGN</sequence>
<reference evidence="3 4" key="1">
    <citation type="submission" date="2019-07" db="EMBL/GenBank/DDBJ databases">
        <title>Genomic Encyclopedia of Type Strains, Phase III (KMG-III): the genomes of soil and plant-associated and newly described type strains.</title>
        <authorList>
            <person name="Whitman W."/>
        </authorList>
    </citation>
    <scope>NUCLEOTIDE SEQUENCE [LARGE SCALE GENOMIC DNA]</scope>
    <source>
        <strain evidence="3 4">BL24</strain>
    </source>
</reference>
<dbReference type="InterPro" id="IPR029058">
    <property type="entry name" value="AB_hydrolase_fold"/>
</dbReference>
<dbReference type="RefSeq" id="WP_148929938.1">
    <property type="nucleotide sequence ID" value="NZ_VNHS01000005.1"/>
</dbReference>
<protein>
    <recommendedName>
        <fullName evidence="5">Alpha/beta superfamily hydrolase</fullName>
    </recommendedName>
</protein>
<organism evidence="3 4">
    <name type="scientific">Paenibacillus methanolicus</name>
    <dbReference type="NCBI Taxonomy" id="582686"/>
    <lineage>
        <taxon>Bacteria</taxon>
        <taxon>Bacillati</taxon>
        <taxon>Bacillota</taxon>
        <taxon>Bacilli</taxon>
        <taxon>Bacillales</taxon>
        <taxon>Paenibacillaceae</taxon>
        <taxon>Paenibacillus</taxon>
    </lineage>
</organism>
<keyword evidence="4" id="KW-1185">Reference proteome</keyword>